<feature type="non-terminal residue" evidence="3">
    <location>
        <position position="1"/>
    </location>
</feature>
<feature type="compositionally biased region" description="Low complexity" evidence="1">
    <location>
        <begin position="347"/>
        <end position="360"/>
    </location>
</feature>
<feature type="domain" description="Lipid-binding serum glycoprotein C-terminal" evidence="2">
    <location>
        <begin position="437"/>
        <end position="643"/>
    </location>
</feature>
<evidence type="ECO:0000313" key="4">
    <source>
        <dbReference type="Proteomes" id="UP001432027"/>
    </source>
</evidence>
<dbReference type="Proteomes" id="UP001432027">
    <property type="component" value="Unassembled WGS sequence"/>
</dbReference>
<dbReference type="Gene3D" id="3.15.10.10">
    <property type="entry name" value="Bactericidal permeability-increasing protein, domain 1"/>
    <property type="match status" value="1"/>
</dbReference>
<dbReference type="EMBL" id="BTSX01000001">
    <property type="protein sequence ID" value="GMS80458.1"/>
    <property type="molecule type" value="Genomic_DNA"/>
</dbReference>
<accession>A0AAV5SIG7</accession>
<reference evidence="3" key="1">
    <citation type="submission" date="2023-10" db="EMBL/GenBank/DDBJ databases">
        <title>Genome assembly of Pristionchus species.</title>
        <authorList>
            <person name="Yoshida K."/>
            <person name="Sommer R.J."/>
        </authorList>
    </citation>
    <scope>NUCLEOTIDE SEQUENCE</scope>
    <source>
        <strain evidence="3">RS0144</strain>
    </source>
</reference>
<dbReference type="Gene3D" id="3.15.20.10">
    <property type="entry name" value="Bactericidal permeability-increasing protein, domain 2"/>
    <property type="match status" value="1"/>
</dbReference>
<dbReference type="InterPro" id="IPR032942">
    <property type="entry name" value="BPI/LBP/Plunc"/>
</dbReference>
<organism evidence="3 4">
    <name type="scientific">Pristionchus entomophagus</name>
    <dbReference type="NCBI Taxonomy" id="358040"/>
    <lineage>
        <taxon>Eukaryota</taxon>
        <taxon>Metazoa</taxon>
        <taxon>Ecdysozoa</taxon>
        <taxon>Nematoda</taxon>
        <taxon>Chromadorea</taxon>
        <taxon>Rhabditida</taxon>
        <taxon>Rhabditina</taxon>
        <taxon>Diplogasteromorpha</taxon>
        <taxon>Diplogasteroidea</taxon>
        <taxon>Neodiplogasteridae</taxon>
        <taxon>Pristionchus</taxon>
    </lineage>
</organism>
<proteinExistence type="predicted"/>
<sequence length="673" mass="74984">RDPRYSQLRSFAPLIFFPSSFPSLFHSLPAGMRLLLATAVWLASLTRSQLPPVNAPPQSMAPTPAIRIRLNRGLFDQASSIASGLVEYQISRLSIPSTQQCFTEGCVQIQNLRITNFRQPQGIYFGPIPPNQLVLRLTNFDFFITGNLGGSIQVIIQFPVGGTIYVTGRGLSVTTTFDLQKSVDDEPYLRMLTCGIEGGTIEARVAGMGIFTDTVNNKYGSMMSMQTRRNLQTTMCRHMQSLVDQHFSDRLRKLPRTVSVKDLTTLVISGTREEDPQVAAVSAAPTWPFEQQQQGFVQPMQQSQSPFSPQMQPFAQRWAILRRNKRQDAKEEEPDYMDEALKEDGAKNPPSSSAAASAPKKSWDLQETDVVVAPFTAEDLHKFFNVERMRHLFVDVNMLDASATTEDFSIGISGNVYSSRSLGESPFVPPYPFRLPQNPTRRAAEVIVSSYTINSLLFHAHRTNALLFHVDSSTPGVGNLLKTTCSIDEICISDQIEEVGQRFPGKNLELIIRTLEEPSVEIEEGAVIMKFSGKTMFFVQGSRKKVGSISFTTVFEVQAQTIGGRLVGTLAIRRLVFHRDVDFFGLTARDLEGFRQSIRQTLEKKANATLKKGIPLSTETDSLPLKFNNIHVSFMKNILLLQSNIDLYNTLFSLSGNSAFPSLPNFVNRVKAA</sequence>
<name>A0AAV5SIG7_9BILA</name>
<dbReference type="GO" id="GO:0008289">
    <property type="term" value="F:lipid binding"/>
    <property type="evidence" value="ECO:0007669"/>
    <property type="project" value="InterPro"/>
</dbReference>
<dbReference type="GO" id="GO:0005615">
    <property type="term" value="C:extracellular space"/>
    <property type="evidence" value="ECO:0007669"/>
    <property type="project" value="TreeGrafter"/>
</dbReference>
<evidence type="ECO:0000256" key="1">
    <source>
        <dbReference type="SAM" id="MobiDB-lite"/>
    </source>
</evidence>
<dbReference type="InterPro" id="IPR017943">
    <property type="entry name" value="Bactericidal_perm-incr_a/b_dom"/>
</dbReference>
<dbReference type="Pfam" id="PF02886">
    <property type="entry name" value="LBP_BPI_CETP_C"/>
    <property type="match status" value="1"/>
</dbReference>
<feature type="region of interest" description="Disordered" evidence="1">
    <location>
        <begin position="341"/>
        <end position="361"/>
    </location>
</feature>
<comment type="caution">
    <text evidence="3">The sequence shown here is derived from an EMBL/GenBank/DDBJ whole genome shotgun (WGS) entry which is preliminary data.</text>
</comment>
<protein>
    <recommendedName>
        <fullName evidence="2">Lipid-binding serum glycoprotein C-terminal domain-containing protein</fullName>
    </recommendedName>
</protein>
<dbReference type="InterPro" id="IPR001124">
    <property type="entry name" value="Lipid-bd_serum_glycop_C"/>
</dbReference>
<keyword evidence="4" id="KW-1185">Reference proteome</keyword>
<dbReference type="SMART" id="SM00329">
    <property type="entry name" value="BPI2"/>
    <property type="match status" value="1"/>
</dbReference>
<dbReference type="SUPFAM" id="SSF55394">
    <property type="entry name" value="Bactericidal permeability-increasing protein, BPI"/>
    <property type="match status" value="2"/>
</dbReference>
<dbReference type="PANTHER" id="PTHR10504:SF134">
    <property type="entry name" value="BPI2 DOMAIN-CONTAINING PROTEIN"/>
    <property type="match status" value="1"/>
</dbReference>
<evidence type="ECO:0000313" key="3">
    <source>
        <dbReference type="EMBL" id="GMS80458.1"/>
    </source>
</evidence>
<gene>
    <name evidence="3" type="ORF">PENTCL1PPCAC_2633</name>
</gene>
<dbReference type="AlphaFoldDB" id="A0AAV5SIG7"/>
<evidence type="ECO:0000259" key="2">
    <source>
        <dbReference type="SMART" id="SM00329"/>
    </source>
</evidence>
<dbReference type="PANTHER" id="PTHR10504">
    <property type="entry name" value="BACTERICIDAL PERMEABILITY-INCREASING BPI PROTEIN-RELATED"/>
    <property type="match status" value="1"/>
</dbReference>